<keyword evidence="2" id="KW-0472">Membrane</keyword>
<dbReference type="InterPro" id="IPR007445">
    <property type="entry name" value="PilO"/>
</dbReference>
<dbReference type="Proteomes" id="UP000324159">
    <property type="component" value="Unassembled WGS sequence"/>
</dbReference>
<reference evidence="3 4" key="1">
    <citation type="submission" date="2019-07" db="EMBL/GenBank/DDBJ databases">
        <title>Genomic Encyclopedia of Type Strains, Phase IV (KMG-IV): sequencing the most valuable type-strain genomes for metagenomic binning, comparative biology and taxonomic classification.</title>
        <authorList>
            <person name="Goeker M."/>
        </authorList>
    </citation>
    <scope>NUCLEOTIDE SEQUENCE [LARGE SCALE GENOMIC DNA]</scope>
    <source>
        <strain evidence="3 4">SS015</strain>
    </source>
</reference>
<protein>
    <submittedName>
        <fullName evidence="3">Type IV pilus assembly protein PilO</fullName>
    </submittedName>
</protein>
<gene>
    <name evidence="3" type="ORF">EDC39_101118</name>
</gene>
<dbReference type="RefSeq" id="WP_148894156.1">
    <property type="nucleotide sequence ID" value="NZ_VNIB01000001.1"/>
</dbReference>
<dbReference type="InterPro" id="IPR014717">
    <property type="entry name" value="Transl_elong_EF1B/ribsomal_bS6"/>
</dbReference>
<sequence>MNPTVEKILKLPAYQRVLLLFLVLALIVGAFVWFLFLPQQDELKRLQAENQRLQVRLQQDQRIANNLPKFRAEYEKMKKRLEEALTELPNRQEIPSLLTSIAAVAKDNGLDVVRFQPGGEVNRGFYAEVPVSLRLSGTYHQVALFSYAVSKLPRIVNLHNLSLKPARGKGGQTILDISCTAVTFRFVEKAPKGKKK</sequence>
<proteinExistence type="predicted"/>
<dbReference type="PIRSF" id="PIRSF016482">
    <property type="entry name" value="PilO"/>
    <property type="match status" value="1"/>
</dbReference>
<keyword evidence="2" id="KW-0812">Transmembrane</keyword>
<dbReference type="PANTHER" id="PTHR39555">
    <property type="entry name" value="FIMBRIAL ASSEMBLY PROTEIN PILO-LIKE PROTEIN-RELATED"/>
    <property type="match status" value="1"/>
</dbReference>
<dbReference type="Gene3D" id="3.30.70.60">
    <property type="match status" value="1"/>
</dbReference>
<dbReference type="GO" id="GO:0043683">
    <property type="term" value="P:type IV pilus assembly"/>
    <property type="evidence" value="ECO:0007669"/>
    <property type="project" value="InterPro"/>
</dbReference>
<keyword evidence="4" id="KW-1185">Reference proteome</keyword>
<feature type="coiled-coil region" evidence="1">
    <location>
        <begin position="43"/>
        <end position="91"/>
    </location>
</feature>
<dbReference type="AlphaFoldDB" id="A0A5D3WQT9"/>
<evidence type="ECO:0000256" key="2">
    <source>
        <dbReference type="SAM" id="Phobius"/>
    </source>
</evidence>
<dbReference type="GO" id="GO:0043107">
    <property type="term" value="P:type IV pilus-dependent motility"/>
    <property type="evidence" value="ECO:0007669"/>
    <property type="project" value="InterPro"/>
</dbReference>
<dbReference type="OrthoDB" id="5502253at2"/>
<keyword evidence="2" id="KW-1133">Transmembrane helix</keyword>
<dbReference type="EMBL" id="VNIB01000001">
    <property type="protein sequence ID" value="TYO99958.1"/>
    <property type="molecule type" value="Genomic_DNA"/>
</dbReference>
<feature type="transmembrane region" description="Helical" evidence="2">
    <location>
        <begin position="17"/>
        <end position="37"/>
    </location>
</feature>
<dbReference type="PANTHER" id="PTHR39555:SF1">
    <property type="entry name" value="TYPE IV PILUS INNER MEMBRANE COMPONENT PILO"/>
    <property type="match status" value="1"/>
</dbReference>
<keyword evidence="1" id="KW-0175">Coiled coil</keyword>
<evidence type="ECO:0000313" key="3">
    <source>
        <dbReference type="EMBL" id="TYO99958.1"/>
    </source>
</evidence>
<evidence type="ECO:0000256" key="1">
    <source>
        <dbReference type="SAM" id="Coils"/>
    </source>
</evidence>
<comment type="caution">
    <text evidence="3">The sequence shown here is derived from an EMBL/GenBank/DDBJ whole genome shotgun (WGS) entry which is preliminary data.</text>
</comment>
<name>A0A5D3WQT9_9BACT</name>
<dbReference type="Pfam" id="PF04350">
    <property type="entry name" value="PilO"/>
    <property type="match status" value="1"/>
</dbReference>
<organism evidence="3 4">
    <name type="scientific">Geothermobacter ehrlichii</name>
    <dbReference type="NCBI Taxonomy" id="213224"/>
    <lineage>
        <taxon>Bacteria</taxon>
        <taxon>Pseudomonadati</taxon>
        <taxon>Thermodesulfobacteriota</taxon>
        <taxon>Desulfuromonadia</taxon>
        <taxon>Desulfuromonadales</taxon>
        <taxon>Geothermobacteraceae</taxon>
        <taxon>Geothermobacter</taxon>
    </lineage>
</organism>
<evidence type="ECO:0000313" key="4">
    <source>
        <dbReference type="Proteomes" id="UP000324159"/>
    </source>
</evidence>
<accession>A0A5D3WQT9</accession>